<comment type="similarity">
    <text evidence="1">Belongs to the FES1 family.</text>
</comment>
<dbReference type="InterPro" id="IPR013918">
    <property type="entry name" value="Nucleotide_exch_fac_Fes1"/>
</dbReference>
<dbReference type="RefSeq" id="XP_038776680.1">
    <property type="nucleotide sequence ID" value="XM_038920752.1"/>
</dbReference>
<dbReference type="Gene3D" id="1.25.10.10">
    <property type="entry name" value="Leucine-rich Repeat Variant"/>
    <property type="match status" value="1"/>
</dbReference>
<reference evidence="6" key="1">
    <citation type="submission" date="2020-10" db="EMBL/GenBank/DDBJ databases">
        <authorList>
            <person name="Roach M.J.R."/>
        </authorList>
    </citation>
    <scope>NUCLEOTIDE SEQUENCE</scope>
    <source>
        <strain evidence="6">CBS 1945</strain>
    </source>
</reference>
<dbReference type="PANTHER" id="PTHR19316">
    <property type="entry name" value="PROTEIN FOLDING REGULATOR"/>
    <property type="match status" value="1"/>
</dbReference>
<dbReference type="InterPro" id="IPR050693">
    <property type="entry name" value="Hsp70_NEF-Inhibitors"/>
</dbReference>
<dbReference type="OrthoDB" id="10250458at2759"/>
<dbReference type="InterPro" id="IPR016024">
    <property type="entry name" value="ARM-type_fold"/>
</dbReference>
<gene>
    <name evidence="6" type="ORF">FOA43_000420</name>
</gene>
<keyword evidence="4" id="KW-0677">Repeat</keyword>
<evidence type="ECO:0000256" key="3">
    <source>
        <dbReference type="ARBA" id="ARBA00020719"/>
    </source>
</evidence>
<evidence type="ECO:0000313" key="7">
    <source>
        <dbReference type="Proteomes" id="UP000662931"/>
    </source>
</evidence>
<dbReference type="EMBL" id="CP064812">
    <property type="protein sequence ID" value="QPG73115.1"/>
    <property type="molecule type" value="Genomic_DNA"/>
</dbReference>
<evidence type="ECO:0000256" key="2">
    <source>
        <dbReference type="ARBA" id="ARBA00015214"/>
    </source>
</evidence>
<organism evidence="6 7">
    <name type="scientific">Eeniella nana</name>
    <name type="common">Yeast</name>
    <name type="synonym">Brettanomyces nanus</name>
    <dbReference type="NCBI Taxonomy" id="13502"/>
    <lineage>
        <taxon>Eukaryota</taxon>
        <taxon>Fungi</taxon>
        <taxon>Dikarya</taxon>
        <taxon>Ascomycota</taxon>
        <taxon>Saccharomycotina</taxon>
        <taxon>Pichiomycetes</taxon>
        <taxon>Pichiales</taxon>
        <taxon>Pichiaceae</taxon>
        <taxon>Brettanomyces</taxon>
    </lineage>
</organism>
<name>A0A875RYI4_EENNA</name>
<dbReference type="Proteomes" id="UP000662931">
    <property type="component" value="Chromosome 1"/>
</dbReference>
<keyword evidence="7" id="KW-1185">Reference proteome</keyword>
<dbReference type="SUPFAM" id="SSF48371">
    <property type="entry name" value="ARM repeat"/>
    <property type="match status" value="1"/>
</dbReference>
<feature type="domain" description="Nucleotide exchange factor Fes1" evidence="5">
    <location>
        <begin position="1"/>
        <end position="83"/>
    </location>
</feature>
<evidence type="ECO:0000256" key="4">
    <source>
        <dbReference type="ARBA" id="ARBA00022737"/>
    </source>
</evidence>
<dbReference type="GO" id="GO:0005783">
    <property type="term" value="C:endoplasmic reticulum"/>
    <property type="evidence" value="ECO:0007669"/>
    <property type="project" value="TreeGrafter"/>
</dbReference>
<dbReference type="GeneID" id="62193821"/>
<dbReference type="InterPro" id="IPR011989">
    <property type="entry name" value="ARM-like"/>
</dbReference>
<sequence>MDGLLKWSLAQQGGNDEAKERAGKPDPNALAQLLGMGHFKDDPSLMKESAEVLNNKESTKDQLKIAFGNMELLIENLDNANNLKNMDLWPAVLQHLNNEDPDIQALACSCIGSAVQNNPRSQNDFLDQCKSSNSEWFDTILKHALDTDPDHNQLKMKALYALSSITRHNATAYKLFEVLDGWKVVSAVLNDAEASSKLKLRALSLLTSLLSEEEEDADLSSEQGREKIRRIQEDKVVDSMIKTLDSDGDINCNDRIIHLLAVLISHGYKFKGDEVSQISLKLKQLEPIKDRLNEDDLKTLKSVLS</sequence>
<dbReference type="GO" id="GO:0000774">
    <property type="term" value="F:adenyl-nucleotide exchange factor activity"/>
    <property type="evidence" value="ECO:0007669"/>
    <property type="project" value="TreeGrafter"/>
</dbReference>
<dbReference type="PANTHER" id="PTHR19316:SF18">
    <property type="entry name" value="HSP70-BINDING PROTEIN 1"/>
    <property type="match status" value="1"/>
</dbReference>
<protein>
    <recommendedName>
        <fullName evidence="3">Hsp70 nucleotide exchange factor FES1</fullName>
    </recommendedName>
    <alternativeName>
        <fullName evidence="2">Hsp70 nucleotide exchange factor fes1</fullName>
    </alternativeName>
</protein>
<dbReference type="AlphaFoldDB" id="A0A875RYI4"/>
<evidence type="ECO:0000259" key="5">
    <source>
        <dbReference type="Pfam" id="PF08609"/>
    </source>
</evidence>
<evidence type="ECO:0000256" key="1">
    <source>
        <dbReference type="ARBA" id="ARBA00011045"/>
    </source>
</evidence>
<dbReference type="Pfam" id="PF08609">
    <property type="entry name" value="Fes1"/>
    <property type="match status" value="1"/>
</dbReference>
<proteinExistence type="inferred from homology"/>
<dbReference type="KEGG" id="bnn:FOA43_000420"/>
<accession>A0A875RYI4</accession>
<evidence type="ECO:0000313" key="6">
    <source>
        <dbReference type="EMBL" id="QPG73115.1"/>
    </source>
</evidence>